<evidence type="ECO:0000313" key="2">
    <source>
        <dbReference type="EMBL" id="GAA5155943.1"/>
    </source>
</evidence>
<proteinExistence type="predicted"/>
<organism evidence="2 3">
    <name type="scientific">Pseudonocardia eucalypti</name>
    <dbReference type="NCBI Taxonomy" id="648755"/>
    <lineage>
        <taxon>Bacteria</taxon>
        <taxon>Bacillati</taxon>
        <taxon>Actinomycetota</taxon>
        <taxon>Actinomycetes</taxon>
        <taxon>Pseudonocardiales</taxon>
        <taxon>Pseudonocardiaceae</taxon>
        <taxon>Pseudonocardia</taxon>
    </lineage>
</organism>
<evidence type="ECO:0000256" key="1">
    <source>
        <dbReference type="SAM" id="MobiDB-lite"/>
    </source>
</evidence>
<feature type="compositionally biased region" description="Gly residues" evidence="1">
    <location>
        <begin position="125"/>
        <end position="145"/>
    </location>
</feature>
<feature type="region of interest" description="Disordered" evidence="1">
    <location>
        <begin position="1"/>
        <end position="72"/>
    </location>
</feature>
<gene>
    <name evidence="2" type="ORF">GCM10023321_30560</name>
</gene>
<sequence length="187" mass="17641">MYRGGGPAIIGGPGNRGAPLPGGGPGNGGRPRGGAVGAFPLATEPPGAPEDGAGLDEPPEGSGRGEGDGLLDWGLLGSGRGLLGWGLLGSGRTAGGPDSGRALVGSGRTAGPWSGRPADLLGSGRTAGPGSGRGAGGAPGDGGFLPSGRFGSPFEPPWSGRAGPGGPGRGGRGVLAIGQRSSEARVI</sequence>
<dbReference type="EMBL" id="BAABJP010000010">
    <property type="protein sequence ID" value="GAA5155943.1"/>
    <property type="molecule type" value="Genomic_DNA"/>
</dbReference>
<evidence type="ECO:0000313" key="3">
    <source>
        <dbReference type="Proteomes" id="UP001428817"/>
    </source>
</evidence>
<feature type="region of interest" description="Disordered" evidence="1">
    <location>
        <begin position="98"/>
        <end position="187"/>
    </location>
</feature>
<comment type="caution">
    <text evidence="2">The sequence shown here is derived from an EMBL/GenBank/DDBJ whole genome shotgun (WGS) entry which is preliminary data.</text>
</comment>
<feature type="compositionally biased region" description="Gly residues" evidence="1">
    <location>
        <begin position="162"/>
        <end position="173"/>
    </location>
</feature>
<accession>A0ABP9Q328</accession>
<keyword evidence="3" id="KW-1185">Reference proteome</keyword>
<reference evidence="3" key="1">
    <citation type="journal article" date="2019" name="Int. J. Syst. Evol. Microbiol.">
        <title>The Global Catalogue of Microorganisms (GCM) 10K type strain sequencing project: providing services to taxonomists for standard genome sequencing and annotation.</title>
        <authorList>
            <consortium name="The Broad Institute Genomics Platform"/>
            <consortium name="The Broad Institute Genome Sequencing Center for Infectious Disease"/>
            <person name="Wu L."/>
            <person name="Ma J."/>
        </authorList>
    </citation>
    <scope>NUCLEOTIDE SEQUENCE [LARGE SCALE GENOMIC DNA]</scope>
    <source>
        <strain evidence="3">JCM 18303</strain>
    </source>
</reference>
<dbReference type="Proteomes" id="UP001428817">
    <property type="component" value="Unassembled WGS sequence"/>
</dbReference>
<feature type="compositionally biased region" description="Gly residues" evidence="1">
    <location>
        <begin position="1"/>
        <end position="36"/>
    </location>
</feature>
<name>A0ABP9Q328_9PSEU</name>
<protein>
    <submittedName>
        <fullName evidence="2">Uncharacterized protein</fullName>
    </submittedName>
</protein>